<reference evidence="1" key="1">
    <citation type="submission" date="2023-03" db="EMBL/GenBank/DDBJ databases">
        <title>Massive genome expansion in bonnet fungi (Mycena s.s.) driven by repeated elements and novel gene families across ecological guilds.</title>
        <authorList>
            <consortium name="Lawrence Berkeley National Laboratory"/>
            <person name="Harder C.B."/>
            <person name="Miyauchi S."/>
            <person name="Viragh M."/>
            <person name="Kuo A."/>
            <person name="Thoen E."/>
            <person name="Andreopoulos B."/>
            <person name="Lu D."/>
            <person name="Skrede I."/>
            <person name="Drula E."/>
            <person name="Henrissat B."/>
            <person name="Morin E."/>
            <person name="Kohler A."/>
            <person name="Barry K."/>
            <person name="LaButti K."/>
            <person name="Morin E."/>
            <person name="Salamov A."/>
            <person name="Lipzen A."/>
            <person name="Mereny Z."/>
            <person name="Hegedus B."/>
            <person name="Baldrian P."/>
            <person name="Stursova M."/>
            <person name="Weitz H."/>
            <person name="Taylor A."/>
            <person name="Grigoriev I.V."/>
            <person name="Nagy L.G."/>
            <person name="Martin F."/>
            <person name="Kauserud H."/>
        </authorList>
    </citation>
    <scope>NUCLEOTIDE SEQUENCE</scope>
    <source>
        <strain evidence="1">CBHHK002</strain>
    </source>
</reference>
<gene>
    <name evidence="1" type="ORF">DFH08DRAFT_826947</name>
</gene>
<organism evidence="1 2">
    <name type="scientific">Mycena albidolilacea</name>
    <dbReference type="NCBI Taxonomy" id="1033008"/>
    <lineage>
        <taxon>Eukaryota</taxon>
        <taxon>Fungi</taxon>
        <taxon>Dikarya</taxon>
        <taxon>Basidiomycota</taxon>
        <taxon>Agaricomycotina</taxon>
        <taxon>Agaricomycetes</taxon>
        <taxon>Agaricomycetidae</taxon>
        <taxon>Agaricales</taxon>
        <taxon>Marasmiineae</taxon>
        <taxon>Mycenaceae</taxon>
        <taxon>Mycena</taxon>
    </lineage>
</organism>
<evidence type="ECO:0000313" key="2">
    <source>
        <dbReference type="Proteomes" id="UP001218218"/>
    </source>
</evidence>
<comment type="caution">
    <text evidence="1">The sequence shown here is derived from an EMBL/GenBank/DDBJ whole genome shotgun (WGS) entry which is preliminary data.</text>
</comment>
<dbReference type="Proteomes" id="UP001218218">
    <property type="component" value="Unassembled WGS sequence"/>
</dbReference>
<sequence length="534" mass="60755">MAEIKNSTLKTAYLHMSRKPFREFWSLPTTTVMIRGVNGTRGFNPSHICELLRLAPNLVECLFCGMKTNFDDTSETLALPKLRRLMFREHISHSPNLKASLPMWLLTNCFPSFGGHHHPSRLVLWDESDFPLLAECLRLVPDLGWFELWDTYSPTVKKLFAALAQSTSLLPQLRTLVIQVEEVPPNCHSFWMALLRALVACHTRIQVFHCMVSLCEGPLPGGSGKLTNQLLFLVLVYLYFIGQLDGFHDCNFASVRHLTCLDEFKCLPFHLKPDENGSMDIRAKEGVHTQHSIPEIFAYYECKTKEPSLCTDPRVQKVALLGANVNLFSINNQLPERSENVCRRDFDVEDTELDAAGQHRTRHRLPGGVGDLTRHFDGETEEIVEQGRKVSFSGVGLRVAPKFYAIEEAFNDAGRETEQLEDLNKDHSVIRSANRQRFKQRQRFRSRVTEKVFYLATVSPGGSNRVIQVGDISAKRYGQGKKDGGVAQSKPLLGDGIETLEKNVRRNFQRKACHRVHYFIELALNNTFIMLQLL</sequence>
<evidence type="ECO:0000313" key="1">
    <source>
        <dbReference type="EMBL" id="KAJ7302068.1"/>
    </source>
</evidence>
<proteinExistence type="predicted"/>
<name>A0AAD6YZY5_9AGAR</name>
<protein>
    <submittedName>
        <fullName evidence="1">Uncharacterized protein</fullName>
    </submittedName>
</protein>
<dbReference type="EMBL" id="JARIHO010000121">
    <property type="protein sequence ID" value="KAJ7302068.1"/>
    <property type="molecule type" value="Genomic_DNA"/>
</dbReference>
<dbReference type="AlphaFoldDB" id="A0AAD6YZY5"/>
<keyword evidence="2" id="KW-1185">Reference proteome</keyword>
<accession>A0AAD6YZY5</accession>